<feature type="transmembrane region" description="Helical" evidence="7">
    <location>
        <begin position="181"/>
        <end position="201"/>
    </location>
</feature>
<comment type="similarity">
    <text evidence="7">Belongs to the binding-protein-dependent transport system permease family.</text>
</comment>
<evidence type="ECO:0000256" key="5">
    <source>
        <dbReference type="ARBA" id="ARBA00022989"/>
    </source>
</evidence>
<proteinExistence type="inferred from homology"/>
<keyword evidence="13" id="KW-1185">Reference proteome</keyword>
<feature type="domain" description="ABC transmembrane type-1" evidence="9">
    <location>
        <begin position="112"/>
        <end position="308"/>
    </location>
</feature>
<keyword evidence="2 7" id="KW-0813">Transport</keyword>
<gene>
    <name evidence="10" type="ORF">CLV49_0880</name>
    <name evidence="11" type="ORF">ELQ93_13420</name>
</gene>
<reference evidence="10 12" key="1">
    <citation type="submission" date="2018-03" db="EMBL/GenBank/DDBJ databases">
        <title>Genomic Encyclopedia of Archaeal and Bacterial Type Strains, Phase II (KMG-II): from individual species to whole genera.</title>
        <authorList>
            <person name="Goeker M."/>
        </authorList>
    </citation>
    <scope>NUCLEOTIDE SEQUENCE [LARGE SCALE GENOMIC DNA]</scope>
    <source>
        <strain evidence="10 12">DSM 21548</strain>
    </source>
</reference>
<dbReference type="EMBL" id="RZGY01000002">
    <property type="protein sequence ID" value="RUQ84600.1"/>
    <property type="molecule type" value="Genomic_DNA"/>
</dbReference>
<feature type="transmembrane region" description="Helical" evidence="7">
    <location>
        <begin position="116"/>
        <end position="138"/>
    </location>
</feature>
<feature type="transmembrane region" description="Helical" evidence="7">
    <location>
        <begin position="221"/>
        <end position="245"/>
    </location>
</feature>
<dbReference type="PANTHER" id="PTHR43744">
    <property type="entry name" value="ABC TRANSPORTER PERMEASE PROTEIN MG189-RELATED-RELATED"/>
    <property type="match status" value="1"/>
</dbReference>
<dbReference type="AlphaFoldDB" id="A0A2P8GTH4"/>
<keyword evidence="10" id="KW-0762">Sugar transport</keyword>
<sequence>MTIAPPPADTAGSAPTNTDRPAGSDGGIGGVNRRSRRRPVERDKRRNPILTVILWITLAYFLLPLVWLAVQSTKTNADIFSTFGLAFGRTFAFGDNLVQLFTFQDGIFLHWMGNTVLYAVASSVGAAILATMCGYALAKYVYRGRSFVFGLILGAVMVPLTALAIPTYLLFSAANLVDTPWAIILPSLVSPFGVYLMRVYAAEAVDDSLLEAARIDGAGEFRIFLTISSRLLAPGIVTVLLFALVSTWNNYFLPLIMLNDPSLFPATVGLAQWQQAATGGGGAQVLFSTVLTGSFVSILPLVVAFLFLQRFWQSGLSTGSVKG</sequence>
<dbReference type="Proteomes" id="UP000241203">
    <property type="component" value="Unassembled WGS sequence"/>
</dbReference>
<evidence type="ECO:0000256" key="8">
    <source>
        <dbReference type="SAM" id="MobiDB-lite"/>
    </source>
</evidence>
<evidence type="ECO:0000313" key="12">
    <source>
        <dbReference type="Proteomes" id="UP000241203"/>
    </source>
</evidence>
<feature type="transmembrane region" description="Helical" evidence="7">
    <location>
        <begin position="47"/>
        <end position="70"/>
    </location>
</feature>
<dbReference type="InterPro" id="IPR035906">
    <property type="entry name" value="MetI-like_sf"/>
</dbReference>
<dbReference type="PANTHER" id="PTHR43744:SF12">
    <property type="entry name" value="ABC TRANSPORTER PERMEASE PROTEIN MG189-RELATED"/>
    <property type="match status" value="1"/>
</dbReference>
<keyword evidence="5 7" id="KW-1133">Transmembrane helix</keyword>
<dbReference type="Gene3D" id="1.10.3720.10">
    <property type="entry name" value="MetI-like"/>
    <property type="match status" value="1"/>
</dbReference>
<dbReference type="Pfam" id="PF00528">
    <property type="entry name" value="BPD_transp_1"/>
    <property type="match status" value="1"/>
</dbReference>
<dbReference type="Proteomes" id="UP000268291">
    <property type="component" value="Unassembled WGS sequence"/>
</dbReference>
<feature type="transmembrane region" description="Helical" evidence="7">
    <location>
        <begin position="285"/>
        <end position="308"/>
    </location>
</feature>
<evidence type="ECO:0000259" key="9">
    <source>
        <dbReference type="PROSITE" id="PS50928"/>
    </source>
</evidence>
<feature type="region of interest" description="Disordered" evidence="8">
    <location>
        <begin position="1"/>
        <end position="41"/>
    </location>
</feature>
<name>A0A2P8GTH4_9MICO</name>
<dbReference type="GO" id="GO:0055085">
    <property type="term" value="P:transmembrane transport"/>
    <property type="evidence" value="ECO:0007669"/>
    <property type="project" value="InterPro"/>
</dbReference>
<evidence type="ECO:0000256" key="1">
    <source>
        <dbReference type="ARBA" id="ARBA00004651"/>
    </source>
</evidence>
<dbReference type="EMBL" id="PYAU01000001">
    <property type="protein sequence ID" value="PSL37273.1"/>
    <property type="molecule type" value="Genomic_DNA"/>
</dbReference>
<comment type="caution">
    <text evidence="10">The sequence shown here is derived from an EMBL/GenBank/DDBJ whole genome shotgun (WGS) entry which is preliminary data.</text>
</comment>
<evidence type="ECO:0000313" key="10">
    <source>
        <dbReference type="EMBL" id="PSL37273.1"/>
    </source>
</evidence>
<dbReference type="OrthoDB" id="2063054at2"/>
<accession>A0A2P8GTH4</accession>
<dbReference type="SUPFAM" id="SSF161098">
    <property type="entry name" value="MetI-like"/>
    <property type="match status" value="1"/>
</dbReference>
<reference evidence="11 13" key="2">
    <citation type="submission" date="2018-12" db="EMBL/GenBank/DDBJ databases">
        <authorList>
            <person name="hu s."/>
            <person name="Xu Y."/>
            <person name="Xu B."/>
            <person name="Li F."/>
        </authorList>
    </citation>
    <scope>NUCLEOTIDE SEQUENCE [LARGE SCALE GENOMIC DNA]</scope>
    <source>
        <strain evidence="11 13">KSW2-17</strain>
    </source>
</reference>
<comment type="subcellular location">
    <subcellularLocation>
        <location evidence="1 7">Cell membrane</location>
        <topology evidence="1 7">Multi-pass membrane protein</topology>
    </subcellularLocation>
</comment>
<dbReference type="InterPro" id="IPR000515">
    <property type="entry name" value="MetI-like"/>
</dbReference>
<evidence type="ECO:0000313" key="13">
    <source>
        <dbReference type="Proteomes" id="UP000268291"/>
    </source>
</evidence>
<keyword evidence="6 7" id="KW-0472">Membrane</keyword>
<keyword evidence="3" id="KW-1003">Cell membrane</keyword>
<evidence type="ECO:0000256" key="4">
    <source>
        <dbReference type="ARBA" id="ARBA00022692"/>
    </source>
</evidence>
<evidence type="ECO:0000256" key="3">
    <source>
        <dbReference type="ARBA" id="ARBA00022475"/>
    </source>
</evidence>
<dbReference type="GO" id="GO:0005886">
    <property type="term" value="C:plasma membrane"/>
    <property type="evidence" value="ECO:0007669"/>
    <property type="project" value="UniProtKB-SubCell"/>
</dbReference>
<protein>
    <submittedName>
        <fullName evidence="11">Carbohydrate ABC transporter permease</fullName>
    </submittedName>
    <submittedName>
        <fullName evidence="10">Multiple sugar transport system permease protein</fullName>
    </submittedName>
</protein>
<evidence type="ECO:0000256" key="2">
    <source>
        <dbReference type="ARBA" id="ARBA00022448"/>
    </source>
</evidence>
<feature type="transmembrane region" description="Helical" evidence="7">
    <location>
        <begin position="147"/>
        <end position="169"/>
    </location>
</feature>
<organism evidence="10 12">
    <name type="scientific">Labedella gwakjiensis</name>
    <dbReference type="NCBI Taxonomy" id="390269"/>
    <lineage>
        <taxon>Bacteria</taxon>
        <taxon>Bacillati</taxon>
        <taxon>Actinomycetota</taxon>
        <taxon>Actinomycetes</taxon>
        <taxon>Micrococcales</taxon>
        <taxon>Microbacteriaceae</taxon>
        <taxon>Labedella</taxon>
    </lineage>
</organism>
<evidence type="ECO:0000256" key="6">
    <source>
        <dbReference type="ARBA" id="ARBA00023136"/>
    </source>
</evidence>
<dbReference type="RefSeq" id="WP_106562432.1">
    <property type="nucleotide sequence ID" value="NZ_PYAU01000001.1"/>
</dbReference>
<dbReference type="CDD" id="cd06261">
    <property type="entry name" value="TM_PBP2"/>
    <property type="match status" value="1"/>
</dbReference>
<keyword evidence="4 7" id="KW-0812">Transmembrane</keyword>
<evidence type="ECO:0000256" key="7">
    <source>
        <dbReference type="RuleBase" id="RU363032"/>
    </source>
</evidence>
<evidence type="ECO:0000313" key="11">
    <source>
        <dbReference type="EMBL" id="RUQ84600.1"/>
    </source>
</evidence>
<dbReference type="PROSITE" id="PS50928">
    <property type="entry name" value="ABC_TM1"/>
    <property type="match status" value="1"/>
</dbReference>